<organism evidence="3 4">
    <name type="scientific">Saccharopolyspora rectivirgula</name>
    <dbReference type="NCBI Taxonomy" id="28042"/>
    <lineage>
        <taxon>Bacteria</taxon>
        <taxon>Bacillati</taxon>
        <taxon>Actinomycetota</taxon>
        <taxon>Actinomycetes</taxon>
        <taxon>Pseudonocardiales</taxon>
        <taxon>Pseudonocardiaceae</taxon>
        <taxon>Saccharopolyspora</taxon>
    </lineage>
</organism>
<feature type="compositionally biased region" description="Low complexity" evidence="1">
    <location>
        <begin position="343"/>
        <end position="360"/>
    </location>
</feature>
<feature type="compositionally biased region" description="Basic and acidic residues" evidence="1">
    <location>
        <begin position="872"/>
        <end position="887"/>
    </location>
</feature>
<feature type="compositionally biased region" description="Basic and acidic residues" evidence="1">
    <location>
        <begin position="1097"/>
        <end position="1115"/>
    </location>
</feature>
<proteinExistence type="predicted"/>
<gene>
    <name evidence="3" type="ORF">GU90_11640</name>
</gene>
<dbReference type="eggNOG" id="COG5164">
    <property type="taxonomic scope" value="Bacteria"/>
</dbReference>
<dbReference type="Pfam" id="PF25547">
    <property type="entry name" value="WXG100_2"/>
    <property type="match status" value="1"/>
</dbReference>
<dbReference type="InterPro" id="IPR038332">
    <property type="entry name" value="PPE_sf"/>
</dbReference>
<feature type="compositionally biased region" description="Gly residues" evidence="1">
    <location>
        <begin position="555"/>
        <end position="573"/>
    </location>
</feature>
<accession>A0A073AYM1</accession>
<dbReference type="OrthoDB" id="5069709at2"/>
<feature type="region of interest" description="Disordered" evidence="1">
    <location>
        <begin position="1204"/>
        <end position="1249"/>
    </location>
</feature>
<comment type="caution">
    <text evidence="3">The sequence shown here is derived from an EMBL/GenBank/DDBJ whole genome shotgun (WGS) entry which is preliminary data.</text>
</comment>
<dbReference type="SUPFAM" id="SSF140459">
    <property type="entry name" value="PE/PPE dimer-like"/>
    <property type="match status" value="1"/>
</dbReference>
<keyword evidence="4" id="KW-1185">Reference proteome</keyword>
<feature type="domain" description="Outer membrane channel protein CpnT-like N-terminal" evidence="2">
    <location>
        <begin position="76"/>
        <end position="214"/>
    </location>
</feature>
<feature type="region of interest" description="Disordered" evidence="1">
    <location>
        <begin position="1"/>
        <end position="20"/>
    </location>
</feature>
<evidence type="ECO:0000256" key="1">
    <source>
        <dbReference type="SAM" id="MobiDB-lite"/>
    </source>
</evidence>
<feature type="compositionally biased region" description="Low complexity" evidence="1">
    <location>
        <begin position="305"/>
        <end position="314"/>
    </location>
</feature>
<sequence length="1368" mass="143656">MSNDLVVTKESLPKDPNETPDSIKGIGIAESVHDVASLNDGSSWVEAGLAYGGLAMEAVSVAVDPIGTLLSYGLSWLIEHVEPLQEALDWFAGDPDGVKAYGATWENVSKAVQQAATEYNEAVKADTAQWVGPAGDAYRRYAAEKGEALNGAAELAGTISSVVTIMGEVVSFVRDFVRDLVADCVSRLITYALEAVCTLGLGTPVIAAQATSFISKTVARISEVVQKLLKTINNVSPKLGKMVEVFGDIIQALGKAGKKVMDAPGKLADNFAEAAWKKVDDTFGTNVVGRHKAKFGDGGGGPDGGSDTTDSPDSSSKRPDREGRSDNTADTDSPSTDRRDSTSRTSDADSPSTSRTTSSRDSADPADPRSASPGRPPSDSGPSSRPDSPSGEPTSSSGGPGTSSRPSSHVDTSSSSSGGHSSDSSPSSRAPASSEAGSSPSGGRTTTMSGDLSSPPPTGQQSSASPDTGSPSGGGPSSASAPSSGGGPSAGAGPSRVETSDPATTSSSAAQPPQAPEAPQAPQTPTPSAPRADQPAGTATPMASPTATPTSAGGPTPGGGAPNRPGAGGGWTGTPGSPGAAGRPSSTPEVPRPREADGSRPDTGRPHSPERPQGSRPDTSRPNAPERPQGSRPEAGRPQSPERPRGSQPDANRPHAPERPHGSQPDASRPHSPERPQGSRPDAPERPRGSHLDANRPHTPERPHGSRPDASPQRSSSTGPQSASQPHSPTTPGARPDAGTNAPTVPPQRQPGGPDSRDPGMPGQQPPASRGDAPAPGSTRPDAARPGASGDKPASGQRPGPEPRDAGPGRRPDAADQKAPDQRSGTDPKADAPRDSAKGDAPRDADAPDKPKGDGRPHDADADQPRPGTPEYEQKIDHAVDHLRNNRTDAGASGHTDPNLQDLARRVPDDGKHFTVDAHMRPDGRIELGGRSYSPDEFADVLRRLPECDGKPIRLISCNSGDFAADLARKLDVPVTAPRGLAWTDGNGRVFSSSQGPDGKPGWPPDGGWDTHHPNGTKSPASDDGFHPSRHGEDPGERPDDVEMRGEPFDAPPERRVVEIIVHKEDFPDDDFPDPDVYGSTAGNRHQAFPDPVTDWTRPDDATFERPEGHEEGKSPIKIPDPSNPEPFTALDSKTSLSSLSNAGLLQPNTRYDIEGRGSFFTDESGKLKWAEVDTTAPGYVRPNIELQEPAPNAQYRVDDNWTFNTNEHGQTERMSGSPHFKGSPNALPSDRYYRDPSSQTKAADEGREVYPNRHWAGGHMAAHEMGGPGEYINMFPQMAASNSGHNREGMTVEASWRSLERYLAEHAKTPGCSVDRVEVVAERDRDGIPTEVLYRWIETKDGVSKVVEAWFPNRPDFNYGEWKSYKK</sequence>
<dbReference type="InterPro" id="IPR057746">
    <property type="entry name" value="CpnT-like_N"/>
</dbReference>
<evidence type="ECO:0000313" key="3">
    <source>
        <dbReference type="EMBL" id="KEI44122.1"/>
    </source>
</evidence>
<feature type="compositionally biased region" description="Polar residues" evidence="1">
    <location>
        <begin position="1204"/>
        <end position="1215"/>
    </location>
</feature>
<protein>
    <recommendedName>
        <fullName evidence="2">Outer membrane channel protein CpnT-like N-terminal domain-containing protein</fullName>
    </recommendedName>
</protein>
<dbReference type="Proteomes" id="UP000031419">
    <property type="component" value="Unassembled WGS sequence"/>
</dbReference>
<feature type="compositionally biased region" description="Basic and acidic residues" evidence="1">
    <location>
        <begin position="682"/>
        <end position="707"/>
    </location>
</feature>
<evidence type="ECO:0000313" key="4">
    <source>
        <dbReference type="Proteomes" id="UP000031419"/>
    </source>
</evidence>
<feature type="compositionally biased region" description="Polar residues" evidence="1">
    <location>
        <begin position="1132"/>
        <end position="1150"/>
    </location>
</feature>
<feature type="compositionally biased region" description="Basic and acidic residues" evidence="1">
    <location>
        <begin position="591"/>
        <end position="610"/>
    </location>
</feature>
<feature type="compositionally biased region" description="Basic and acidic residues" evidence="1">
    <location>
        <begin position="652"/>
        <end position="661"/>
    </location>
</feature>
<feature type="compositionally biased region" description="Basic and acidic residues" evidence="1">
    <location>
        <begin position="801"/>
        <end position="864"/>
    </location>
</feature>
<dbReference type="Gene3D" id="1.20.1260.20">
    <property type="entry name" value="PPE superfamily"/>
    <property type="match status" value="1"/>
</dbReference>
<feature type="compositionally biased region" description="Low complexity" evidence="1">
    <location>
        <begin position="535"/>
        <end position="554"/>
    </location>
</feature>
<feature type="compositionally biased region" description="Low complexity" evidence="1">
    <location>
        <begin position="368"/>
        <end position="443"/>
    </location>
</feature>
<feature type="compositionally biased region" description="Basic and acidic residues" evidence="1">
    <location>
        <begin position="1024"/>
        <end position="1066"/>
    </location>
</feature>
<feature type="region of interest" description="Disordered" evidence="1">
    <location>
        <begin position="979"/>
        <end position="1153"/>
    </location>
</feature>
<feature type="compositionally biased region" description="Polar residues" evidence="1">
    <location>
        <begin position="712"/>
        <end position="731"/>
    </location>
</feature>
<feature type="compositionally biased region" description="Low complexity" evidence="1">
    <location>
        <begin position="574"/>
        <end position="588"/>
    </location>
</feature>
<feature type="region of interest" description="Disordered" evidence="1">
    <location>
        <begin position="292"/>
        <end position="905"/>
    </location>
</feature>
<dbReference type="RefSeq" id="WP_029719957.1">
    <property type="nucleotide sequence ID" value="NZ_JNVU01000029.1"/>
</dbReference>
<evidence type="ECO:0000259" key="2">
    <source>
        <dbReference type="Pfam" id="PF25547"/>
    </source>
</evidence>
<dbReference type="EMBL" id="JNVU01000029">
    <property type="protein sequence ID" value="KEI44122.1"/>
    <property type="molecule type" value="Genomic_DNA"/>
</dbReference>
<dbReference type="STRING" id="28042.GU90_11640"/>
<reference evidence="3 4" key="1">
    <citation type="submission" date="2014-06" db="EMBL/GenBank/DDBJ databases">
        <title>Saccharopolyspora rectivirgula DSM-43113 Genome sequencing.</title>
        <authorList>
            <person name="Barrera C."/>
            <person name="Millon L."/>
            <person name="Rognon B."/>
            <person name="Zaugg C."/>
            <person name="Monod M."/>
        </authorList>
    </citation>
    <scope>NUCLEOTIDE SEQUENCE [LARGE SCALE GENOMIC DNA]</scope>
    <source>
        <strain evidence="3 4">DSM 43113</strain>
    </source>
</reference>
<feature type="compositionally biased region" description="Basic and acidic residues" evidence="1">
    <location>
        <begin position="315"/>
        <end position="327"/>
    </location>
</feature>
<name>A0A073AYM1_9PSEU</name>
<feature type="compositionally biased region" description="Low complexity" evidence="1">
    <location>
        <begin position="502"/>
        <end position="521"/>
    </location>
</feature>
<dbReference type="eggNOG" id="COG3266">
    <property type="taxonomic scope" value="Bacteria"/>
</dbReference>